<evidence type="ECO:0000256" key="2">
    <source>
        <dbReference type="ARBA" id="ARBA00022695"/>
    </source>
</evidence>
<dbReference type="Proteomes" id="UP000317421">
    <property type="component" value="Unassembled WGS sequence"/>
</dbReference>
<evidence type="ECO:0000259" key="6">
    <source>
        <dbReference type="Pfam" id="PF01087"/>
    </source>
</evidence>
<dbReference type="Gene3D" id="3.30.428.10">
    <property type="entry name" value="HIT-like"/>
    <property type="match status" value="2"/>
</dbReference>
<feature type="active site" description="Tele-UMP-histidine intermediate" evidence="4">
    <location>
        <position position="140"/>
    </location>
</feature>
<dbReference type="AlphaFoldDB" id="A0A5C6ACM0"/>
<keyword evidence="2 7" id="KW-0548">Nucleotidyltransferase</keyword>
<dbReference type="PANTHER" id="PTHR42763">
    <property type="entry name" value="ADP-GLUCOSE PHOSPHORYLASE"/>
    <property type="match status" value="1"/>
</dbReference>
<feature type="binding site" evidence="5">
    <location>
        <position position="87"/>
    </location>
    <ligand>
        <name>Zn(2+)</name>
        <dbReference type="ChEBI" id="CHEBI:29105"/>
    </ligand>
</feature>
<sequence>MSWRYDPLSDRTVRIAPRRAERPSDFGADHAERRCPFCAGAEIDTPPEVDRVADAAGGWLARVVPNHYPAVEGADGVQEVVVESPRHVRRFVELTAAEAAAAVTAWARRLIYWRGEGRFDYSLVFKNEGRAAGASLAHAHSQVIALPQTPAACVNLWRGGIVSEESIAWEDAAWRVVSPPAPRFAYECWLRPTRQAPTLSQLASGDGAQRLAQLLQCVVEAATHSARCDAYNLIVQTPPASLATGREADWWIEVVPRSSGIAGLELATGLWTSPVAPEEAARVLAKSIATPITTDQ</sequence>
<feature type="binding site" evidence="5">
    <location>
        <position position="38"/>
    </location>
    <ligand>
        <name>Zn(2+)</name>
        <dbReference type="ChEBI" id="CHEBI:29105"/>
    </ligand>
</feature>
<keyword evidence="5" id="KW-0479">Metal-binding</keyword>
<keyword evidence="8" id="KW-1185">Reference proteome</keyword>
<dbReference type="InterPro" id="IPR036265">
    <property type="entry name" value="HIT-like_sf"/>
</dbReference>
<comment type="caution">
    <text evidence="7">The sequence shown here is derived from an EMBL/GenBank/DDBJ whole genome shotgun (WGS) entry which is preliminary data.</text>
</comment>
<feature type="binding site" evidence="5">
    <location>
        <position position="35"/>
    </location>
    <ligand>
        <name>Zn(2+)</name>
        <dbReference type="ChEBI" id="CHEBI:29105"/>
    </ligand>
</feature>
<evidence type="ECO:0000313" key="8">
    <source>
        <dbReference type="Proteomes" id="UP000317421"/>
    </source>
</evidence>
<dbReference type="InterPro" id="IPR053177">
    <property type="entry name" value="ADP-glucose_phosphorylase"/>
</dbReference>
<dbReference type="EMBL" id="SJPR01000003">
    <property type="protein sequence ID" value="TWT96831.1"/>
    <property type="molecule type" value="Genomic_DNA"/>
</dbReference>
<dbReference type="GO" id="GO:0008108">
    <property type="term" value="F:UDP-glucose:hexose-1-phosphate uridylyltransferase activity"/>
    <property type="evidence" value="ECO:0007669"/>
    <property type="project" value="InterPro"/>
</dbReference>
<keyword evidence="3" id="KW-0119">Carbohydrate metabolism</keyword>
<keyword evidence="1 7" id="KW-0808">Transferase</keyword>
<dbReference type="PIRSF" id="PIRSF000808">
    <property type="entry name" value="GalT"/>
    <property type="match status" value="1"/>
</dbReference>
<dbReference type="GO" id="GO:0006012">
    <property type="term" value="P:galactose metabolic process"/>
    <property type="evidence" value="ECO:0007669"/>
    <property type="project" value="InterPro"/>
</dbReference>
<evidence type="ECO:0000256" key="4">
    <source>
        <dbReference type="PIRSR" id="PIRSR000808-1"/>
    </source>
</evidence>
<dbReference type="SUPFAM" id="SSF54197">
    <property type="entry name" value="HIT-like"/>
    <property type="match status" value="2"/>
</dbReference>
<accession>A0A5C6ACM0</accession>
<dbReference type="InterPro" id="IPR001937">
    <property type="entry name" value="GalP_UDPtransf1"/>
</dbReference>
<feature type="binding site" evidence="5">
    <location>
        <position position="138"/>
    </location>
    <ligand>
        <name>Zn(2+)</name>
        <dbReference type="ChEBI" id="CHEBI:29105"/>
    </ligand>
</feature>
<gene>
    <name evidence="7" type="ORF">Pla108_26050</name>
</gene>
<dbReference type="PANTHER" id="PTHR42763:SF2">
    <property type="entry name" value="ADP-GLUCOSE PHOSPHORYLASE"/>
    <property type="match status" value="1"/>
</dbReference>
<keyword evidence="5" id="KW-0862">Zinc</keyword>
<evidence type="ECO:0000256" key="5">
    <source>
        <dbReference type="PIRSR" id="PIRSR000808-3"/>
    </source>
</evidence>
<protein>
    <submittedName>
        <fullName evidence="7">Galactose-1-phosphate uridylyltransferase</fullName>
    </submittedName>
</protein>
<dbReference type="InterPro" id="IPR005849">
    <property type="entry name" value="GalP_Utransf_N"/>
</dbReference>
<dbReference type="GO" id="GO:0008270">
    <property type="term" value="F:zinc ion binding"/>
    <property type="evidence" value="ECO:0007669"/>
    <property type="project" value="InterPro"/>
</dbReference>
<dbReference type="Pfam" id="PF01087">
    <property type="entry name" value="GalP_UDP_transf"/>
    <property type="match status" value="1"/>
</dbReference>
<proteinExistence type="predicted"/>
<evidence type="ECO:0000256" key="1">
    <source>
        <dbReference type="ARBA" id="ARBA00022679"/>
    </source>
</evidence>
<evidence type="ECO:0000313" key="7">
    <source>
        <dbReference type="EMBL" id="TWT96831.1"/>
    </source>
</evidence>
<name>A0A5C6ACM0_9BACT</name>
<dbReference type="RefSeq" id="WP_197526521.1">
    <property type="nucleotide sequence ID" value="NZ_SJPR01000003.1"/>
</dbReference>
<feature type="domain" description="Galactose-1-phosphate uridyl transferase N-terminal" evidence="6">
    <location>
        <begin position="71"/>
        <end position="150"/>
    </location>
</feature>
<reference evidence="7 8" key="1">
    <citation type="submission" date="2019-02" db="EMBL/GenBank/DDBJ databases">
        <title>Deep-cultivation of Planctomycetes and their phenomic and genomic characterization uncovers novel biology.</title>
        <authorList>
            <person name="Wiegand S."/>
            <person name="Jogler M."/>
            <person name="Boedeker C."/>
            <person name="Pinto D."/>
            <person name="Vollmers J."/>
            <person name="Rivas-Marin E."/>
            <person name="Kohn T."/>
            <person name="Peeters S.H."/>
            <person name="Heuer A."/>
            <person name="Rast P."/>
            <person name="Oberbeckmann S."/>
            <person name="Bunk B."/>
            <person name="Jeske O."/>
            <person name="Meyerdierks A."/>
            <person name="Storesund J.E."/>
            <person name="Kallscheuer N."/>
            <person name="Luecker S."/>
            <person name="Lage O.M."/>
            <person name="Pohl T."/>
            <person name="Merkel B.J."/>
            <person name="Hornburger P."/>
            <person name="Mueller R.-W."/>
            <person name="Bruemmer F."/>
            <person name="Labrenz M."/>
            <person name="Spormann A.M."/>
            <person name="Op Den Camp H."/>
            <person name="Overmann J."/>
            <person name="Amann R."/>
            <person name="Jetten M.S.M."/>
            <person name="Mascher T."/>
            <person name="Medema M.H."/>
            <person name="Devos D.P."/>
            <person name="Kaster A.-K."/>
            <person name="Ovreas L."/>
            <person name="Rohde M."/>
            <person name="Galperin M.Y."/>
            <person name="Jogler C."/>
        </authorList>
    </citation>
    <scope>NUCLEOTIDE SEQUENCE [LARGE SCALE GENOMIC DNA]</scope>
    <source>
        <strain evidence="7 8">Pla108</strain>
    </source>
</reference>
<organism evidence="7 8">
    <name type="scientific">Botrimarina colliarenosi</name>
    <dbReference type="NCBI Taxonomy" id="2528001"/>
    <lineage>
        <taxon>Bacteria</taxon>
        <taxon>Pseudomonadati</taxon>
        <taxon>Planctomycetota</taxon>
        <taxon>Planctomycetia</taxon>
        <taxon>Pirellulales</taxon>
        <taxon>Lacipirellulaceae</taxon>
        <taxon>Botrimarina</taxon>
    </lineage>
</organism>
<comment type="cofactor">
    <cofactor evidence="5">
        <name>Zn(2+)</name>
        <dbReference type="ChEBI" id="CHEBI:29105"/>
    </cofactor>
    <text evidence="5">Binds 1 zinc ion per subunit.</text>
</comment>
<evidence type="ECO:0000256" key="3">
    <source>
        <dbReference type="ARBA" id="ARBA00023277"/>
    </source>
</evidence>